<evidence type="ECO:0000313" key="5">
    <source>
        <dbReference type="EMBL" id="QPS07815.1"/>
    </source>
</evidence>
<feature type="domain" description="PAS" evidence="3">
    <location>
        <begin position="156"/>
        <end position="212"/>
    </location>
</feature>
<dbReference type="InterPro" id="IPR000014">
    <property type="entry name" value="PAS"/>
</dbReference>
<dbReference type="InterPro" id="IPR004089">
    <property type="entry name" value="MCPsignal_dom"/>
</dbReference>
<dbReference type="SMART" id="SM00086">
    <property type="entry name" value="PAC"/>
    <property type="match status" value="2"/>
</dbReference>
<accession>A0A7T2S2N1</accession>
<dbReference type="Gene3D" id="1.10.287.950">
    <property type="entry name" value="Methyl-accepting chemotaxis protein"/>
    <property type="match status" value="1"/>
</dbReference>
<dbReference type="InterPro" id="IPR013656">
    <property type="entry name" value="PAS_4"/>
</dbReference>
<dbReference type="PROSITE" id="PS50112">
    <property type="entry name" value="PAS"/>
    <property type="match status" value="2"/>
</dbReference>
<sequence length="488" mass="53175">MKRSAWSRILDLGGARRQVELDGQLAAIHKSQAVIEFDLQGHVLAANQNFLDTMGYEEGEVIGQHHRMFVDHQMSESPEYAAFWQRLGSGIHDAGRYRRIARDGRDVWLQASYNPIFDRHGRPFKVVKYATDITEQQRRNADAEGQLAAISKVQAIIEFDLQGHILHANRLFLQAMGYTLDEVTGRHHSMFVQPHESQSAEYAQFWRKLAGGQHDAGQYLRIGKHGRQVWIEASYNPILDADGRPFKVVKYARDITRRFTAAQTLGEAMQGLSESAEHAGQANELARQACLVAEQGGRTVHEVMGTMESISASSRKISDIIGVMDGIAFQTNILALNAAVEAARAGEQGRGFAVVAGEVRALAQNSAAAAKEIKQLIHTSVEQVALGANQVRQAGGTMQEIVDSSHQVTAIMGDVVQASMAQSARLREVTADLTAQSAAVADASREQVQRKPLPASIVPAAPQIKSASAAAVLPVGAQRLPGTLLRMA</sequence>
<dbReference type="InterPro" id="IPR000700">
    <property type="entry name" value="PAS-assoc_C"/>
</dbReference>
<organism evidence="5 6">
    <name type="scientific">Delftia acidovorans</name>
    <name type="common">Pseudomonas acidovorans</name>
    <name type="synonym">Comamonas acidovorans</name>
    <dbReference type="NCBI Taxonomy" id="80866"/>
    <lineage>
        <taxon>Bacteria</taxon>
        <taxon>Pseudomonadati</taxon>
        <taxon>Pseudomonadota</taxon>
        <taxon>Betaproteobacteria</taxon>
        <taxon>Burkholderiales</taxon>
        <taxon>Comamonadaceae</taxon>
        <taxon>Delftia</taxon>
    </lineage>
</organism>
<name>A0A7T2S2N1_DELAC</name>
<dbReference type="PROSITE" id="PS50113">
    <property type="entry name" value="PAC"/>
    <property type="match status" value="2"/>
</dbReference>
<dbReference type="PANTHER" id="PTHR24422">
    <property type="entry name" value="CHEMOTAXIS PROTEIN METHYLTRANSFERASE"/>
    <property type="match status" value="1"/>
</dbReference>
<dbReference type="SUPFAM" id="SSF58104">
    <property type="entry name" value="Methyl-accepting chemotaxis protein (MCP) signaling domain"/>
    <property type="match status" value="1"/>
</dbReference>
<dbReference type="RefSeq" id="WP_197955286.1">
    <property type="nucleotide sequence ID" value="NZ_CP065668.1"/>
</dbReference>
<evidence type="ECO:0000313" key="6">
    <source>
        <dbReference type="Proteomes" id="UP000594778"/>
    </source>
</evidence>
<feature type="domain" description="Methyl-accepting transducer" evidence="2">
    <location>
        <begin position="261"/>
        <end position="451"/>
    </location>
</feature>
<evidence type="ECO:0000259" key="4">
    <source>
        <dbReference type="PROSITE" id="PS50113"/>
    </source>
</evidence>
<dbReference type="Proteomes" id="UP000594778">
    <property type="component" value="Chromosome"/>
</dbReference>
<protein>
    <submittedName>
        <fullName evidence="5">PAS domain S-box protein</fullName>
    </submittedName>
</protein>
<dbReference type="Gene3D" id="3.30.450.20">
    <property type="entry name" value="PAS domain"/>
    <property type="match status" value="2"/>
</dbReference>
<dbReference type="SMART" id="SM00091">
    <property type="entry name" value="PAS"/>
    <property type="match status" value="2"/>
</dbReference>
<evidence type="ECO:0000256" key="1">
    <source>
        <dbReference type="PROSITE-ProRule" id="PRU00284"/>
    </source>
</evidence>
<dbReference type="InterPro" id="IPR035965">
    <property type="entry name" value="PAS-like_dom_sf"/>
</dbReference>
<keyword evidence="1" id="KW-0807">Transducer</keyword>
<dbReference type="SMART" id="SM00283">
    <property type="entry name" value="MA"/>
    <property type="match status" value="1"/>
</dbReference>
<dbReference type="EMBL" id="CP065668">
    <property type="protein sequence ID" value="QPS07815.1"/>
    <property type="molecule type" value="Genomic_DNA"/>
</dbReference>
<dbReference type="SUPFAM" id="SSF55785">
    <property type="entry name" value="PYP-like sensor domain (PAS domain)"/>
    <property type="match status" value="2"/>
</dbReference>
<gene>
    <name evidence="5" type="ORF">I6G66_26690</name>
</gene>
<feature type="domain" description="PAC" evidence="4">
    <location>
        <begin position="213"/>
        <end position="267"/>
    </location>
</feature>
<dbReference type="AlphaFoldDB" id="A0A7T2S2N1"/>
<dbReference type="Pfam" id="PF08448">
    <property type="entry name" value="PAS_4"/>
    <property type="match status" value="1"/>
</dbReference>
<dbReference type="Pfam" id="PF00015">
    <property type="entry name" value="MCPsignal"/>
    <property type="match status" value="1"/>
</dbReference>
<dbReference type="CDD" id="cd00130">
    <property type="entry name" value="PAS"/>
    <property type="match status" value="2"/>
</dbReference>
<feature type="domain" description="PAC" evidence="4">
    <location>
        <begin position="93"/>
        <end position="145"/>
    </location>
</feature>
<dbReference type="PANTHER" id="PTHR24422:SF10">
    <property type="entry name" value="CHEMOTAXIS PROTEIN METHYLTRANSFERASE 2"/>
    <property type="match status" value="1"/>
</dbReference>
<dbReference type="GO" id="GO:0007165">
    <property type="term" value="P:signal transduction"/>
    <property type="evidence" value="ECO:0007669"/>
    <property type="project" value="UniProtKB-KW"/>
</dbReference>
<dbReference type="InterPro" id="IPR013655">
    <property type="entry name" value="PAS_fold_3"/>
</dbReference>
<proteinExistence type="predicted"/>
<evidence type="ECO:0000259" key="3">
    <source>
        <dbReference type="PROSITE" id="PS50112"/>
    </source>
</evidence>
<reference evidence="5 6" key="1">
    <citation type="submission" date="2020-12" db="EMBL/GenBank/DDBJ databases">
        <title>FDA dAtabase for Regulatory Grade micrObial Sequences (FDA-ARGOS): Supporting development and validation of Infectious Disease Dx tests.</title>
        <authorList>
            <person name="Sproer C."/>
            <person name="Gronow S."/>
            <person name="Severitt S."/>
            <person name="Schroder I."/>
            <person name="Tallon L."/>
            <person name="Sadzewicz L."/>
            <person name="Zhao X."/>
            <person name="Boylan J."/>
            <person name="Ott S."/>
            <person name="Bowen H."/>
            <person name="Vavikolanu K."/>
            <person name="Mehta A."/>
            <person name="Aluvathingal J."/>
            <person name="Nadendla S."/>
            <person name="Lowell S."/>
            <person name="Myers T."/>
            <person name="Yan Y."/>
            <person name="Sichtig H."/>
        </authorList>
    </citation>
    <scope>NUCLEOTIDE SEQUENCE [LARGE SCALE GENOMIC DNA]</scope>
    <source>
        <strain evidence="5 6">FDAARGOS_909</strain>
    </source>
</reference>
<dbReference type="PROSITE" id="PS50111">
    <property type="entry name" value="CHEMOTAXIS_TRANSDUC_2"/>
    <property type="match status" value="1"/>
</dbReference>
<dbReference type="InterPro" id="IPR001610">
    <property type="entry name" value="PAC"/>
</dbReference>
<evidence type="ECO:0000259" key="2">
    <source>
        <dbReference type="PROSITE" id="PS50111"/>
    </source>
</evidence>
<dbReference type="Pfam" id="PF08447">
    <property type="entry name" value="PAS_3"/>
    <property type="match status" value="1"/>
</dbReference>
<dbReference type="GO" id="GO:0016020">
    <property type="term" value="C:membrane"/>
    <property type="evidence" value="ECO:0007669"/>
    <property type="project" value="InterPro"/>
</dbReference>
<feature type="domain" description="PAS" evidence="3">
    <location>
        <begin position="34"/>
        <end position="64"/>
    </location>
</feature>
<dbReference type="NCBIfam" id="TIGR00229">
    <property type="entry name" value="sensory_box"/>
    <property type="match status" value="2"/>
</dbReference>
<dbReference type="InterPro" id="IPR050903">
    <property type="entry name" value="Bact_Chemotaxis_MeTrfase"/>
</dbReference>